<keyword evidence="5" id="KW-1015">Disulfide bond</keyword>
<organism evidence="7 8">
    <name type="scientific">Nocardia macrotermitis</name>
    <dbReference type="NCBI Taxonomy" id="2585198"/>
    <lineage>
        <taxon>Bacteria</taxon>
        <taxon>Bacillati</taxon>
        <taxon>Actinomycetota</taxon>
        <taxon>Actinomycetes</taxon>
        <taxon>Mycobacteriales</taxon>
        <taxon>Nocardiaceae</taxon>
        <taxon>Nocardia</taxon>
    </lineage>
</organism>
<dbReference type="RefSeq" id="WP_194289930.1">
    <property type="nucleotide sequence ID" value="NZ_WEGK01000008.1"/>
</dbReference>
<comment type="similarity">
    <text evidence="1">Belongs to the neocarzinostatin family.</text>
</comment>
<evidence type="ECO:0000256" key="1">
    <source>
        <dbReference type="ARBA" id="ARBA00010648"/>
    </source>
</evidence>
<dbReference type="GO" id="GO:0042742">
    <property type="term" value="P:defense response to bacterium"/>
    <property type="evidence" value="ECO:0007669"/>
    <property type="project" value="UniProtKB-KW"/>
</dbReference>
<keyword evidence="6" id="KW-0732">Signal</keyword>
<dbReference type="Pfam" id="PF00960">
    <property type="entry name" value="Neocarzinostat"/>
    <property type="match status" value="1"/>
</dbReference>
<dbReference type="SUPFAM" id="SSF49319">
    <property type="entry name" value="Actinoxanthin-like"/>
    <property type="match status" value="1"/>
</dbReference>
<accession>A0A7K0D595</accession>
<sequence>MFRTRTLMSATVAGLAVVALFGAAPAEAATLAVSQSGGVAVGQSISVSVSGLAPNLSSVAIGQCKSRIAGPSDCNLQGSLLGKADAQGSWHAGSITLVGAVGGVNCASQPGACTIAVTSLTDPHNILASVPLTFR</sequence>
<reference evidence="7 8" key="1">
    <citation type="submission" date="2019-10" db="EMBL/GenBank/DDBJ databases">
        <title>Nocardia macrotermitis sp. nov. and Nocardia aurantia sp. nov., isolated from the gut of fungus growing-termite Macrotermes natalensis.</title>
        <authorList>
            <person name="Benndorf R."/>
            <person name="Schwitalla J."/>
            <person name="Martin K."/>
            <person name="De Beer W."/>
            <person name="Kaster A.-K."/>
            <person name="Vollmers J."/>
            <person name="Poulsen M."/>
            <person name="Beemelmanns C."/>
        </authorList>
    </citation>
    <scope>NUCLEOTIDE SEQUENCE [LARGE SCALE GENOMIC DNA]</scope>
    <source>
        <strain evidence="7 8">RB20</strain>
    </source>
</reference>
<protein>
    <recommendedName>
        <fullName evidence="9">Neocarzinostatin</fullName>
    </recommendedName>
</protein>
<evidence type="ECO:0008006" key="9">
    <source>
        <dbReference type="Google" id="ProtNLM"/>
    </source>
</evidence>
<evidence type="ECO:0000256" key="4">
    <source>
        <dbReference type="ARBA" id="ARBA00023125"/>
    </source>
</evidence>
<evidence type="ECO:0000313" key="8">
    <source>
        <dbReference type="Proteomes" id="UP000438448"/>
    </source>
</evidence>
<dbReference type="InterPro" id="IPR002186">
    <property type="entry name" value="Neocarzinostatin_fam"/>
</dbReference>
<dbReference type="Gene3D" id="2.60.40.230">
    <property type="entry name" value="Neocarzinostatin-like"/>
    <property type="match status" value="1"/>
</dbReference>
<dbReference type="AlphaFoldDB" id="A0A7K0D595"/>
<evidence type="ECO:0000256" key="3">
    <source>
        <dbReference type="ARBA" id="ARBA00023022"/>
    </source>
</evidence>
<evidence type="ECO:0000256" key="6">
    <source>
        <dbReference type="SAM" id="SignalP"/>
    </source>
</evidence>
<dbReference type="Proteomes" id="UP000438448">
    <property type="component" value="Unassembled WGS sequence"/>
</dbReference>
<feature type="signal peptide" evidence="6">
    <location>
        <begin position="1"/>
        <end position="28"/>
    </location>
</feature>
<keyword evidence="2" id="KW-0929">Antimicrobial</keyword>
<keyword evidence="4" id="KW-0238">DNA-binding</keyword>
<keyword evidence="3" id="KW-0044">Antibiotic</keyword>
<gene>
    <name evidence="7" type="ORF">NRB20_40060</name>
</gene>
<evidence type="ECO:0000313" key="7">
    <source>
        <dbReference type="EMBL" id="MQY20897.1"/>
    </source>
</evidence>
<evidence type="ECO:0000256" key="2">
    <source>
        <dbReference type="ARBA" id="ARBA00022529"/>
    </source>
</evidence>
<dbReference type="InterPro" id="IPR027273">
    <property type="entry name" value="Neocarzinostatin-like"/>
</dbReference>
<name>A0A7K0D595_9NOCA</name>
<comment type="caution">
    <text evidence="7">The sequence shown here is derived from an EMBL/GenBank/DDBJ whole genome shotgun (WGS) entry which is preliminary data.</text>
</comment>
<evidence type="ECO:0000256" key="5">
    <source>
        <dbReference type="ARBA" id="ARBA00023157"/>
    </source>
</evidence>
<proteinExistence type="inferred from homology"/>
<feature type="chain" id="PRO_5029906567" description="Neocarzinostatin" evidence="6">
    <location>
        <begin position="29"/>
        <end position="135"/>
    </location>
</feature>
<dbReference type="GO" id="GO:0003677">
    <property type="term" value="F:DNA binding"/>
    <property type="evidence" value="ECO:0007669"/>
    <property type="project" value="UniProtKB-KW"/>
</dbReference>
<dbReference type="EMBL" id="WEGK01000008">
    <property type="protein sequence ID" value="MQY20897.1"/>
    <property type="molecule type" value="Genomic_DNA"/>
</dbReference>
<keyword evidence="8" id="KW-1185">Reference proteome</keyword>